<keyword evidence="7" id="KW-1185">Reference proteome</keyword>
<dbReference type="FunFam" id="3.40.50.880:FF:000030">
    <property type="entry name" value="Gamma-glutamyl-gamma-aminobutyrate hydrolase PuuD"/>
    <property type="match status" value="1"/>
</dbReference>
<dbReference type="InterPro" id="IPR029062">
    <property type="entry name" value="Class_I_gatase-like"/>
</dbReference>
<reference evidence="7" key="1">
    <citation type="submission" date="2017-09" db="EMBL/GenBank/DDBJ databases">
        <authorList>
            <person name="Cho G.-S."/>
            <person name="Oguntoyinbo F.A."/>
            <person name="Cnockaert M."/>
            <person name="Kabisch J."/>
            <person name="Neve H."/>
            <person name="Bockelmann W."/>
            <person name="Wenning M."/>
            <person name="Franz C.M."/>
            <person name="Vandamme P."/>
        </authorList>
    </citation>
    <scope>NUCLEOTIDE SEQUENCE [LARGE SCALE GENOMIC DNA]</scope>
    <source>
        <strain evidence="7">MBT G8648</strain>
    </source>
</reference>
<dbReference type="GO" id="GO:0006598">
    <property type="term" value="P:polyamine catabolic process"/>
    <property type="evidence" value="ECO:0007669"/>
    <property type="project" value="TreeGrafter"/>
</dbReference>
<evidence type="ECO:0000256" key="5">
    <source>
        <dbReference type="ARBA" id="ARBA00066788"/>
    </source>
</evidence>
<dbReference type="Gene3D" id="3.40.50.880">
    <property type="match status" value="1"/>
</dbReference>
<comment type="catalytic activity">
    <reaction evidence="2">
        <text>4-(gamma-L-glutamylamino)butanoate + H2O = 4-aminobutanoate + L-glutamate</text>
        <dbReference type="Rhea" id="RHEA:19737"/>
        <dbReference type="ChEBI" id="CHEBI:15377"/>
        <dbReference type="ChEBI" id="CHEBI:29985"/>
        <dbReference type="ChEBI" id="CHEBI:58800"/>
        <dbReference type="ChEBI" id="CHEBI:59888"/>
        <dbReference type="EC" id="3.5.1.94"/>
    </reaction>
</comment>
<dbReference type="EMBL" id="NWUX01000026">
    <property type="protein sequence ID" value="PCF93961.1"/>
    <property type="molecule type" value="Genomic_DNA"/>
</dbReference>
<comment type="function">
    <text evidence="3">Involved in the breakdown of putrescine via hydrolysis of the gamma-glutamyl linkage of gamma-glutamyl-gamma-aminobutyrate.</text>
</comment>
<dbReference type="CDD" id="cd01745">
    <property type="entry name" value="GATase1_2"/>
    <property type="match status" value="1"/>
</dbReference>
<evidence type="ECO:0000256" key="2">
    <source>
        <dbReference type="ARBA" id="ARBA00052718"/>
    </source>
</evidence>
<gene>
    <name evidence="6" type="ORF">CPA45_19710</name>
</gene>
<comment type="pathway">
    <text evidence="4">Amine and polyamine degradation; putrescine degradation; 4-aminobutanoate from putrescine: step 4/4.</text>
</comment>
<proteinExistence type="inferred from homology"/>
<dbReference type="GO" id="GO:0005829">
    <property type="term" value="C:cytosol"/>
    <property type="evidence" value="ECO:0007669"/>
    <property type="project" value="TreeGrafter"/>
</dbReference>
<organism evidence="6 7">
    <name type="scientific">Vreelandella nigrificans</name>
    <dbReference type="NCBI Taxonomy" id="2042704"/>
    <lineage>
        <taxon>Bacteria</taxon>
        <taxon>Pseudomonadati</taxon>
        <taxon>Pseudomonadota</taxon>
        <taxon>Gammaproteobacteria</taxon>
        <taxon>Oceanospirillales</taxon>
        <taxon>Halomonadaceae</taxon>
        <taxon>Vreelandella</taxon>
    </lineage>
</organism>
<keyword evidence="6" id="KW-0378">Hydrolase</keyword>
<dbReference type="InterPro" id="IPR044668">
    <property type="entry name" value="PuuD-like"/>
</dbReference>
<protein>
    <recommendedName>
        <fullName evidence="5">gamma-glutamyl-gamma-aminobutyrate hydrolase</fullName>
        <ecNumber evidence="5">3.5.1.94</ecNumber>
    </recommendedName>
</protein>
<dbReference type="Proteomes" id="UP000218677">
    <property type="component" value="Unassembled WGS sequence"/>
</dbReference>
<dbReference type="OrthoDB" id="9813383at2"/>
<dbReference type="PANTHER" id="PTHR43235">
    <property type="entry name" value="GLUTAMINE AMIDOTRANSFERASE PB2B2.05-RELATED"/>
    <property type="match status" value="1"/>
</dbReference>
<evidence type="ECO:0000256" key="3">
    <source>
        <dbReference type="ARBA" id="ARBA00055068"/>
    </source>
</evidence>
<dbReference type="InterPro" id="IPR011697">
    <property type="entry name" value="Peptidase_C26"/>
</dbReference>
<dbReference type="GO" id="GO:0033969">
    <property type="term" value="F:gamma-glutamyl-gamma-aminobutyrate hydrolase activity"/>
    <property type="evidence" value="ECO:0007669"/>
    <property type="project" value="UniProtKB-EC"/>
</dbReference>
<accession>A0A2A4HIN6</accession>
<comment type="similarity">
    <text evidence="1">Belongs to the peptidase C26 family.</text>
</comment>
<dbReference type="Pfam" id="PF07722">
    <property type="entry name" value="Peptidase_C26"/>
    <property type="match status" value="1"/>
</dbReference>
<evidence type="ECO:0000313" key="7">
    <source>
        <dbReference type="Proteomes" id="UP000218677"/>
    </source>
</evidence>
<dbReference type="RefSeq" id="WP_096654541.1">
    <property type="nucleotide sequence ID" value="NZ_NWUX01000026.1"/>
</dbReference>
<dbReference type="PROSITE" id="PS51273">
    <property type="entry name" value="GATASE_TYPE_1"/>
    <property type="match status" value="1"/>
</dbReference>
<evidence type="ECO:0000313" key="6">
    <source>
        <dbReference type="EMBL" id="PCF93961.1"/>
    </source>
</evidence>
<sequence>MQVTHSPRPLVGVIACCREVEGHSAQIVTDKYLQALYHYGITPVILPVLAADMLTPEQRAEQAVALLGSLDGLVLTGSYTNVSPGRYGAELAPENTRSDARRDEEALDWVHEAVRQALPLFGICRGFQEMNVAFGGTLHQAVQTLPGMLDHREPPADDMAGHYAASHRVKIRPGGVLEALYSGEHTEVNSLHQQGIDQLAPGLEAEAWAPDGLVEAVSVRDAAAFALAVQWHPEWRSKEHPFYDALFQGFATACRQHRNQRDAQLAAC</sequence>
<comment type="caution">
    <text evidence="6">The sequence shown here is derived from an EMBL/GenBank/DDBJ whole genome shotgun (WGS) entry which is preliminary data.</text>
</comment>
<dbReference type="EC" id="3.5.1.94" evidence="5"/>
<evidence type="ECO:0000256" key="1">
    <source>
        <dbReference type="ARBA" id="ARBA00011083"/>
    </source>
</evidence>
<dbReference type="PANTHER" id="PTHR43235:SF1">
    <property type="entry name" value="GLUTAMINE AMIDOTRANSFERASE PB2B2.05-RELATED"/>
    <property type="match status" value="1"/>
</dbReference>
<dbReference type="AlphaFoldDB" id="A0A2A4HIN6"/>
<name>A0A2A4HIN6_9GAMM</name>
<dbReference type="SUPFAM" id="SSF52317">
    <property type="entry name" value="Class I glutamine amidotransferase-like"/>
    <property type="match status" value="1"/>
</dbReference>
<evidence type="ECO:0000256" key="4">
    <source>
        <dbReference type="ARBA" id="ARBA00060634"/>
    </source>
</evidence>